<feature type="domain" description="Myb-like" evidence="5">
    <location>
        <begin position="53"/>
        <end position="108"/>
    </location>
</feature>
<dbReference type="PANTHER" id="PTHR47999">
    <property type="entry name" value="TRANSCRIPTION FACTOR MYB8-RELATED-RELATED"/>
    <property type="match status" value="1"/>
</dbReference>
<dbReference type="CDD" id="cd00167">
    <property type="entry name" value="SANT"/>
    <property type="match status" value="1"/>
</dbReference>
<feature type="region of interest" description="Disordered" evidence="4">
    <location>
        <begin position="79"/>
        <end position="98"/>
    </location>
</feature>
<dbReference type="InterPro" id="IPR001005">
    <property type="entry name" value="SANT/Myb"/>
</dbReference>
<dbReference type="Gene3D" id="1.10.10.60">
    <property type="entry name" value="Homeodomain-like"/>
    <property type="match status" value="1"/>
</dbReference>
<dbReference type="PROSITE" id="PS51294">
    <property type="entry name" value="HTH_MYB"/>
    <property type="match status" value="1"/>
</dbReference>
<dbReference type="SUPFAM" id="SSF46689">
    <property type="entry name" value="Homeodomain-like"/>
    <property type="match status" value="1"/>
</dbReference>
<evidence type="ECO:0000313" key="7">
    <source>
        <dbReference type="EMBL" id="RRT46793.1"/>
    </source>
</evidence>
<evidence type="ECO:0000256" key="1">
    <source>
        <dbReference type="ARBA" id="ARBA00004123"/>
    </source>
</evidence>
<proteinExistence type="predicted"/>
<keyword evidence="3" id="KW-0539">Nucleus</keyword>
<feature type="region of interest" description="Disordered" evidence="4">
    <location>
        <begin position="109"/>
        <end position="144"/>
    </location>
</feature>
<evidence type="ECO:0000256" key="3">
    <source>
        <dbReference type="ARBA" id="ARBA00023242"/>
    </source>
</evidence>
<organism evidence="7 8">
    <name type="scientific">Ensete ventricosum</name>
    <name type="common">Abyssinian banana</name>
    <name type="synonym">Musa ensete</name>
    <dbReference type="NCBI Taxonomy" id="4639"/>
    <lineage>
        <taxon>Eukaryota</taxon>
        <taxon>Viridiplantae</taxon>
        <taxon>Streptophyta</taxon>
        <taxon>Embryophyta</taxon>
        <taxon>Tracheophyta</taxon>
        <taxon>Spermatophyta</taxon>
        <taxon>Magnoliopsida</taxon>
        <taxon>Liliopsida</taxon>
        <taxon>Zingiberales</taxon>
        <taxon>Musaceae</taxon>
        <taxon>Ensete</taxon>
    </lineage>
</organism>
<dbReference type="PANTHER" id="PTHR47999:SF124">
    <property type="entry name" value="MYB TRANSCRIPTION FACTOR 42"/>
    <property type="match status" value="1"/>
</dbReference>
<dbReference type="GO" id="GO:0005634">
    <property type="term" value="C:nucleus"/>
    <property type="evidence" value="ECO:0007669"/>
    <property type="project" value="UniProtKB-SubCell"/>
</dbReference>
<dbReference type="InterPro" id="IPR017930">
    <property type="entry name" value="Myb_dom"/>
</dbReference>
<dbReference type="Pfam" id="PF00249">
    <property type="entry name" value="Myb_DNA-binding"/>
    <property type="match status" value="1"/>
</dbReference>
<evidence type="ECO:0000256" key="2">
    <source>
        <dbReference type="ARBA" id="ARBA00023125"/>
    </source>
</evidence>
<dbReference type="Proteomes" id="UP000287651">
    <property type="component" value="Unassembled WGS sequence"/>
</dbReference>
<dbReference type="AlphaFoldDB" id="A0A426Y4V8"/>
<dbReference type="PROSITE" id="PS50090">
    <property type="entry name" value="MYB_LIKE"/>
    <property type="match status" value="1"/>
</dbReference>
<evidence type="ECO:0000259" key="6">
    <source>
        <dbReference type="PROSITE" id="PS51294"/>
    </source>
</evidence>
<comment type="caution">
    <text evidence="7">The sequence shown here is derived from an EMBL/GenBank/DDBJ whole genome shotgun (WGS) entry which is preliminary data.</text>
</comment>
<comment type="subcellular location">
    <subcellularLocation>
        <location evidence="1">Nucleus</location>
    </subcellularLocation>
</comment>
<sequence length="144" mass="15290">MKRISVRGQWTAEVGEGGLMCLQPTVGRTVDSGGGRGWINVDSGDGFTPCCEKVGLKKGPWTPEEDQKLLAYIGKHGNGSWRSLPAKAGEPAEVSSAAEVREELQVEVDELPATGHKEGRVQLAGGADHHPTPCPPRKQVIATP</sequence>
<dbReference type="EMBL" id="AMZH03014949">
    <property type="protein sequence ID" value="RRT46793.1"/>
    <property type="molecule type" value="Genomic_DNA"/>
</dbReference>
<name>A0A426Y4V8_ENSVE</name>
<evidence type="ECO:0000259" key="5">
    <source>
        <dbReference type="PROSITE" id="PS50090"/>
    </source>
</evidence>
<feature type="compositionally biased region" description="Low complexity" evidence="4">
    <location>
        <begin position="88"/>
        <end position="98"/>
    </location>
</feature>
<accession>A0A426Y4V8</accession>
<protein>
    <submittedName>
        <fullName evidence="7">Uncharacterized protein</fullName>
    </submittedName>
</protein>
<dbReference type="InterPro" id="IPR015495">
    <property type="entry name" value="Myb_TF_plants"/>
</dbReference>
<keyword evidence="2" id="KW-0238">DNA-binding</keyword>
<feature type="domain" description="HTH myb-type" evidence="6">
    <location>
        <begin position="53"/>
        <end position="83"/>
    </location>
</feature>
<evidence type="ECO:0000313" key="8">
    <source>
        <dbReference type="Proteomes" id="UP000287651"/>
    </source>
</evidence>
<gene>
    <name evidence="7" type="ORF">B296_00047830</name>
</gene>
<dbReference type="InterPro" id="IPR009057">
    <property type="entry name" value="Homeodomain-like_sf"/>
</dbReference>
<reference evidence="7 8" key="1">
    <citation type="journal article" date="2014" name="Agronomy (Basel)">
        <title>A Draft Genome Sequence for Ensete ventricosum, the Drought-Tolerant Tree Against Hunger.</title>
        <authorList>
            <person name="Harrison J."/>
            <person name="Moore K.A."/>
            <person name="Paszkiewicz K."/>
            <person name="Jones T."/>
            <person name="Grant M."/>
            <person name="Ambacheew D."/>
            <person name="Muzemil S."/>
            <person name="Studholme D.J."/>
        </authorList>
    </citation>
    <scope>NUCLEOTIDE SEQUENCE [LARGE SCALE GENOMIC DNA]</scope>
</reference>
<evidence type="ECO:0000256" key="4">
    <source>
        <dbReference type="SAM" id="MobiDB-lite"/>
    </source>
</evidence>
<dbReference type="GO" id="GO:0003677">
    <property type="term" value="F:DNA binding"/>
    <property type="evidence" value="ECO:0007669"/>
    <property type="project" value="UniProtKB-KW"/>
</dbReference>